<feature type="transmembrane region" description="Helical" evidence="1">
    <location>
        <begin position="200"/>
        <end position="218"/>
    </location>
</feature>
<comment type="caution">
    <text evidence="2">The sequence shown here is derived from an EMBL/GenBank/DDBJ whole genome shotgun (WGS) entry which is preliminary data.</text>
</comment>
<dbReference type="EMBL" id="JAGGLV010000011">
    <property type="protein sequence ID" value="MBP2113466.1"/>
    <property type="molecule type" value="Genomic_DNA"/>
</dbReference>
<organism evidence="2 3">
    <name type="scientific">Paenibacillus silagei</name>
    <dbReference type="NCBI Taxonomy" id="1670801"/>
    <lineage>
        <taxon>Bacteria</taxon>
        <taxon>Bacillati</taxon>
        <taxon>Bacillota</taxon>
        <taxon>Bacilli</taxon>
        <taxon>Bacillales</taxon>
        <taxon>Paenibacillaceae</taxon>
        <taxon>Paenibacillus</taxon>
    </lineage>
</organism>
<keyword evidence="3" id="KW-1185">Reference proteome</keyword>
<feature type="transmembrane region" description="Helical" evidence="1">
    <location>
        <begin position="125"/>
        <end position="149"/>
    </location>
</feature>
<evidence type="ECO:0000256" key="1">
    <source>
        <dbReference type="SAM" id="Phobius"/>
    </source>
</evidence>
<name>A0ABS4NVH5_9BACL</name>
<dbReference type="Pfam" id="PF06570">
    <property type="entry name" value="DUF1129"/>
    <property type="match status" value="1"/>
</dbReference>
<reference evidence="2 3" key="1">
    <citation type="submission" date="2021-03" db="EMBL/GenBank/DDBJ databases">
        <title>Genomic Encyclopedia of Type Strains, Phase IV (KMG-IV): sequencing the most valuable type-strain genomes for metagenomic binning, comparative biology and taxonomic classification.</title>
        <authorList>
            <person name="Goeker M."/>
        </authorList>
    </citation>
    <scope>NUCLEOTIDE SEQUENCE [LARGE SCALE GENOMIC DNA]</scope>
    <source>
        <strain evidence="2 3">DSM 101953</strain>
    </source>
</reference>
<proteinExistence type="predicted"/>
<feature type="transmembrane region" description="Helical" evidence="1">
    <location>
        <begin position="97"/>
        <end position="119"/>
    </location>
</feature>
<accession>A0ABS4NVH5</accession>
<dbReference type="Gene3D" id="1.10.1900.10">
    <property type="entry name" value="c-terminal domain of poly(a) binding protein"/>
    <property type="match status" value="1"/>
</dbReference>
<dbReference type="SUPFAM" id="SSF158560">
    <property type="entry name" value="BH3980-like"/>
    <property type="match status" value="1"/>
</dbReference>
<sequence length="220" mass="23984">MKVKAMIKQNNLLREQMTPSNRSYYEDMLLAMRASSVDAVRAEELLLEAAELLLKGQAKGKNAKQIFGDKPGDYFKDVMDSVPPRTPRSRLKNSMMISWSALTLLFGTMGIAGLITQWSGGPHELFGQLSLFTLVVVGAGSILLVELIMKWMASLSEDDSPKPKTFDIKALGIYIGIAVIAVFAGIFLDNLFPVIPVSPWVSLALAAAGGLGLKFIFFPS</sequence>
<keyword evidence="1" id="KW-1133">Transmembrane helix</keyword>
<keyword evidence="1" id="KW-0812">Transmembrane</keyword>
<gene>
    <name evidence="2" type="ORF">J2Z70_003626</name>
</gene>
<keyword evidence="1" id="KW-0472">Membrane</keyword>
<dbReference type="Proteomes" id="UP000773462">
    <property type="component" value="Unassembled WGS sequence"/>
</dbReference>
<dbReference type="InterPro" id="IPR009214">
    <property type="entry name" value="DUF1129"/>
</dbReference>
<protein>
    <submittedName>
        <fullName evidence="2">Membrane-anchored protein</fullName>
    </submittedName>
</protein>
<feature type="transmembrane region" description="Helical" evidence="1">
    <location>
        <begin position="170"/>
        <end position="188"/>
    </location>
</feature>
<evidence type="ECO:0000313" key="2">
    <source>
        <dbReference type="EMBL" id="MBP2113466.1"/>
    </source>
</evidence>
<evidence type="ECO:0000313" key="3">
    <source>
        <dbReference type="Proteomes" id="UP000773462"/>
    </source>
</evidence>
<dbReference type="RefSeq" id="WP_209875497.1">
    <property type="nucleotide sequence ID" value="NZ_JAGGLV010000011.1"/>
</dbReference>